<feature type="domain" description="Bowman-Birk serine protease inhibitors family" evidence="8">
    <location>
        <begin position="78"/>
        <end position="92"/>
    </location>
</feature>
<name>A0ABC8ZAW6_9POAL</name>
<evidence type="ECO:0000256" key="5">
    <source>
        <dbReference type="RuleBase" id="RU003856"/>
    </source>
</evidence>
<dbReference type="SUPFAM" id="SSF57247">
    <property type="entry name" value="Bowman-Birk inhibitor, BBI"/>
    <property type="match status" value="2"/>
</dbReference>
<dbReference type="SMART" id="SM00269">
    <property type="entry name" value="BowB"/>
    <property type="match status" value="2"/>
</dbReference>
<dbReference type="Proteomes" id="UP001497457">
    <property type="component" value="Chromosome 18b"/>
</dbReference>
<keyword evidence="3 5" id="KW-0722">Serine protease inhibitor</keyword>
<dbReference type="EMBL" id="OZ075128">
    <property type="protein sequence ID" value="CAL4957904.1"/>
    <property type="molecule type" value="Genomic_DNA"/>
</dbReference>
<dbReference type="Gene3D" id="2.10.69.10">
    <property type="entry name" value="Cysteine Protease (Bromelain) Inhibitor, subunit H"/>
    <property type="match status" value="2"/>
</dbReference>
<gene>
    <name evidence="9" type="ORF">URODEC1_LOCUS42814</name>
</gene>
<evidence type="ECO:0000313" key="10">
    <source>
        <dbReference type="Proteomes" id="UP001497457"/>
    </source>
</evidence>
<keyword evidence="10" id="KW-1185">Reference proteome</keyword>
<evidence type="ECO:0000313" key="9">
    <source>
        <dbReference type="EMBL" id="CAL4957904.1"/>
    </source>
</evidence>
<organism evidence="9 10">
    <name type="scientific">Urochloa decumbens</name>
    <dbReference type="NCBI Taxonomy" id="240449"/>
    <lineage>
        <taxon>Eukaryota</taxon>
        <taxon>Viridiplantae</taxon>
        <taxon>Streptophyta</taxon>
        <taxon>Embryophyta</taxon>
        <taxon>Tracheophyta</taxon>
        <taxon>Spermatophyta</taxon>
        <taxon>Magnoliopsida</taxon>
        <taxon>Liliopsida</taxon>
        <taxon>Poales</taxon>
        <taxon>Poaceae</taxon>
        <taxon>PACMAD clade</taxon>
        <taxon>Panicoideae</taxon>
        <taxon>Panicodae</taxon>
        <taxon>Paniceae</taxon>
        <taxon>Melinidinae</taxon>
        <taxon>Urochloa</taxon>
    </lineage>
</organism>
<evidence type="ECO:0000256" key="1">
    <source>
        <dbReference type="ARBA" id="ARBA00008506"/>
    </source>
</evidence>
<evidence type="ECO:0000256" key="7">
    <source>
        <dbReference type="SAM" id="SignalP"/>
    </source>
</evidence>
<keyword evidence="4" id="KW-1015">Disulfide bond</keyword>
<evidence type="ECO:0000256" key="6">
    <source>
        <dbReference type="SAM" id="MobiDB-lite"/>
    </source>
</evidence>
<evidence type="ECO:0000256" key="3">
    <source>
        <dbReference type="ARBA" id="ARBA00022900"/>
    </source>
</evidence>
<feature type="region of interest" description="Disordered" evidence="6">
    <location>
        <begin position="234"/>
        <end position="264"/>
    </location>
</feature>
<accession>A0ABC8ZAW6</accession>
<proteinExistence type="inferred from homology"/>
<comment type="similarity">
    <text evidence="1 5">Belongs to the Bowman-Birk serine protease inhibitor family.</text>
</comment>
<dbReference type="CDD" id="cd00023">
    <property type="entry name" value="BBI"/>
    <property type="match status" value="2"/>
</dbReference>
<dbReference type="PANTHER" id="PTHR33479:SF22">
    <property type="entry name" value="BOWMAN-BIRK TYPE BRAN TRYPSIN INHIBITOR"/>
    <property type="match status" value="1"/>
</dbReference>
<feature type="compositionally biased region" description="Basic residues" evidence="6">
    <location>
        <begin position="252"/>
        <end position="264"/>
    </location>
</feature>
<evidence type="ECO:0000259" key="8">
    <source>
        <dbReference type="PROSITE" id="PS00281"/>
    </source>
</evidence>
<feature type="signal peptide" evidence="7">
    <location>
        <begin position="1"/>
        <end position="26"/>
    </location>
</feature>
<dbReference type="Pfam" id="PF00228">
    <property type="entry name" value="Bowman-Birk_leg"/>
    <property type="match status" value="1"/>
</dbReference>
<dbReference type="InterPro" id="IPR000877">
    <property type="entry name" value="Prot_inh_BBI"/>
</dbReference>
<sequence>MGKQVASILLMLSLEALLLVVGLSTGDTGGVIRLPSNTATASGESVMARRMQLDDGERPWKCCNLQLCTKSIPALCVCRDQLEHCSDACKECDKARGSGPPLRYICKDAYRGNPAPRCPDGQAGNRAIFVHNDVDDDLVTAIRTATNGAAGEQRPWECCDFALCTIAQPLTCRCYDRVDRCSSACKLCEQMTYSHQYSCADWYQGDLGPWCHNNKDASRSSHYGGIAAERQEATAMAVDDDDKTGGGDKKRSWGPRRLRGSVGK</sequence>
<dbReference type="AlphaFoldDB" id="A0ABC8ZAW6"/>
<keyword evidence="2 5" id="KW-0646">Protease inhibitor</keyword>
<reference evidence="9 10" key="2">
    <citation type="submission" date="2024-10" db="EMBL/GenBank/DDBJ databases">
        <authorList>
            <person name="Ryan C."/>
        </authorList>
    </citation>
    <scope>NUCLEOTIDE SEQUENCE [LARGE SCALE GENOMIC DNA]</scope>
</reference>
<keyword evidence="7" id="KW-0732">Signal</keyword>
<dbReference type="PROSITE" id="PS00281">
    <property type="entry name" value="BOWMAN_BIRK"/>
    <property type="match status" value="1"/>
</dbReference>
<reference evidence="10" key="1">
    <citation type="submission" date="2024-06" db="EMBL/GenBank/DDBJ databases">
        <authorList>
            <person name="Ryan C."/>
        </authorList>
    </citation>
    <scope>NUCLEOTIDE SEQUENCE [LARGE SCALE GENOMIC DNA]</scope>
</reference>
<feature type="chain" id="PRO_5044820020" description="Bowman-Birk serine protease inhibitors family domain-containing protein" evidence="7">
    <location>
        <begin position="27"/>
        <end position="264"/>
    </location>
</feature>
<dbReference type="GO" id="GO:0004867">
    <property type="term" value="F:serine-type endopeptidase inhibitor activity"/>
    <property type="evidence" value="ECO:0007669"/>
    <property type="project" value="UniProtKB-KW"/>
</dbReference>
<evidence type="ECO:0000256" key="4">
    <source>
        <dbReference type="ARBA" id="ARBA00023157"/>
    </source>
</evidence>
<dbReference type="PANTHER" id="PTHR33479">
    <property type="entry name" value="BOWMAN-BIRK TYPE BRAN TRYPSIN INHIBITOR"/>
    <property type="match status" value="1"/>
</dbReference>
<protein>
    <recommendedName>
        <fullName evidence="8">Bowman-Birk serine protease inhibitors family domain-containing protein</fullName>
    </recommendedName>
</protein>
<dbReference type="InterPro" id="IPR035995">
    <property type="entry name" value="Bowman-Birk_prot_inh"/>
</dbReference>
<evidence type="ECO:0000256" key="2">
    <source>
        <dbReference type="ARBA" id="ARBA00022690"/>
    </source>
</evidence>